<dbReference type="Gene3D" id="1.20.1050.10">
    <property type="match status" value="1"/>
</dbReference>
<evidence type="ECO:0000313" key="3">
    <source>
        <dbReference type="Proteomes" id="UP000664293"/>
    </source>
</evidence>
<keyword evidence="3" id="KW-1185">Reference proteome</keyword>
<organism evidence="2 3">
    <name type="scientific">Microbulbifer salipaludis</name>
    <dbReference type="NCBI Taxonomy" id="187980"/>
    <lineage>
        <taxon>Bacteria</taxon>
        <taxon>Pseudomonadati</taxon>
        <taxon>Pseudomonadota</taxon>
        <taxon>Gammaproteobacteria</taxon>
        <taxon>Cellvibrionales</taxon>
        <taxon>Microbulbiferaceae</taxon>
        <taxon>Microbulbifer</taxon>
    </lineage>
</organism>
<protein>
    <submittedName>
        <fullName evidence="2">Glutathione S-transferase family protein</fullName>
    </submittedName>
</protein>
<dbReference type="Proteomes" id="UP000664293">
    <property type="component" value="Unassembled WGS sequence"/>
</dbReference>
<comment type="caution">
    <text evidence="2">The sequence shown here is derived from an EMBL/GenBank/DDBJ whole genome shotgun (WGS) entry which is preliminary data.</text>
</comment>
<dbReference type="PROSITE" id="PS50404">
    <property type="entry name" value="GST_NTER"/>
    <property type="match status" value="1"/>
</dbReference>
<evidence type="ECO:0000259" key="1">
    <source>
        <dbReference type="PROSITE" id="PS50404"/>
    </source>
</evidence>
<sequence>MQENKEIPANIAHQQKLHEESKQLHRGQENHYRIWQAQASPYSYKVMTFMNYKGIPYKKVGANHMELEWAKKVAGQSIVPIMLTPDDQVMQDSTPIVMHLEEKFPAVKTVPHDARLAFLMWLIEEFADEYMPRIHMHTRWGNEQNRAAVSHRIARGFTFGSADMEAKDLAPFLVERQSGFNQHLGLVGDEVRASMDQQVEDLLAILEQHFKHHQFLLGFKPSVADFSLYGPLKVHLYEDPRSNEIMEVKAPRTCNWIQTITDLGDTRGCAGQTEFGDWIDFNEGLPDSLLALLGFIGKTYLPLAKATAKACIARERHFEETIYGATASFSAHQYRAWSFEQLQLRYEALTDGEKTDLASALRDARIMPGLMGDGILHNGLFDGFTPPFIKDGIPDARIKRIKEKAAQANAT</sequence>
<dbReference type="InterPro" id="IPR036282">
    <property type="entry name" value="Glutathione-S-Trfase_C_sf"/>
</dbReference>
<reference evidence="2 3" key="1">
    <citation type="submission" date="2020-12" db="EMBL/GenBank/DDBJ databases">
        <title>Oil enriched cultivation method for isolating marine PHA-producing bacteria.</title>
        <authorList>
            <person name="Zheng W."/>
            <person name="Yu S."/>
            <person name="Huang Y."/>
        </authorList>
    </citation>
    <scope>NUCLEOTIDE SEQUENCE [LARGE SCALE GENOMIC DNA]</scope>
    <source>
        <strain evidence="2 3">SN0-2</strain>
    </source>
</reference>
<dbReference type="InterPro" id="IPR050931">
    <property type="entry name" value="Mito_Protein_Transport_Metaxin"/>
</dbReference>
<dbReference type="PANTHER" id="PTHR12289:SF67">
    <property type="match status" value="1"/>
</dbReference>
<proteinExistence type="predicted"/>
<dbReference type="InterPro" id="IPR004046">
    <property type="entry name" value="GST_C"/>
</dbReference>
<dbReference type="RefSeq" id="WP_206998944.1">
    <property type="nucleotide sequence ID" value="NZ_JAEKJR010000001.1"/>
</dbReference>
<dbReference type="PANTHER" id="PTHR12289">
    <property type="entry name" value="METAXIN RELATED"/>
    <property type="match status" value="1"/>
</dbReference>
<name>A0ABS3E3G5_9GAMM</name>
<dbReference type="EMBL" id="JAEKJR010000001">
    <property type="protein sequence ID" value="MBN8429829.1"/>
    <property type="molecule type" value="Genomic_DNA"/>
</dbReference>
<dbReference type="Pfam" id="PF00043">
    <property type="entry name" value="GST_C"/>
    <property type="match status" value="1"/>
</dbReference>
<dbReference type="Gene3D" id="3.40.30.10">
    <property type="entry name" value="Glutaredoxin"/>
    <property type="match status" value="1"/>
</dbReference>
<dbReference type="InterPro" id="IPR004045">
    <property type="entry name" value="Glutathione_S-Trfase_N"/>
</dbReference>
<gene>
    <name evidence="2" type="ORF">JF535_03080</name>
</gene>
<evidence type="ECO:0000313" key="2">
    <source>
        <dbReference type="EMBL" id="MBN8429829.1"/>
    </source>
</evidence>
<dbReference type="InterPro" id="IPR036249">
    <property type="entry name" value="Thioredoxin-like_sf"/>
</dbReference>
<feature type="domain" description="GST N-terminal" evidence="1">
    <location>
        <begin position="30"/>
        <end position="108"/>
    </location>
</feature>
<dbReference type="SUPFAM" id="SSF47616">
    <property type="entry name" value="GST C-terminal domain-like"/>
    <property type="match status" value="1"/>
</dbReference>
<dbReference type="Pfam" id="PF13409">
    <property type="entry name" value="GST_N_2"/>
    <property type="match status" value="1"/>
</dbReference>
<dbReference type="SUPFAM" id="SSF52833">
    <property type="entry name" value="Thioredoxin-like"/>
    <property type="match status" value="1"/>
</dbReference>
<accession>A0ABS3E3G5</accession>